<sequence length="854" mass="98436">MTVATNAWFTKYFTDYTYDEMFTPDLSVKEDWQELLENFKRIGIDGLTQRQNDINWLLEENGVTYNVYNDPNGLNRPWNLNVVPLILQAKEWQKIEKGLKQRAHLLDLVLKDVYGERKLIKEGIVPHEVIYGHRGFLRQCDKIQYKIDKHLLLYAADLARGTDGRMWVVNDRSQAPSGMGYALENRSTANRVLSDIFAEMNIKRLSEFFKEFNELLLEASPDKVENPNIVILTPGSHNETYFEHAYLASFLGYPLVQGNDLVVRDGFLFMKSLKGLKKVHVVLRRVDDVFTDPLELREDSHLGVAGLLDVVRRQNVAVVNPIGSGVLENPGLIPFMPAICKYFLKEDLQLPQIASWWCGQEKEKDYVLKNLANLVIKPIDRTNREHIHFGSQMTEEELATLRKEILKKPYHFVAQERISFSTAPNYSKGTFEPRNMVARTFTIAGKNGYNVMPGGLVRVAPERGKLRVSNQRGGTSKDFWIIGDLKSEETANYSWNRKSAVSASGLDDLPSLTAENLYWAGRYVGRTLVNARFLRMVLKQMNTPEISSNQQTCSVKMNILYKAVTQMTGTYPGFMEKNKEGVYAIDNPLKEMMAVVLDRNKIGSLANSMMMFSNSYYSIRNLWSSDMWRVFENIQKLWRNLENEKEITVNKMIKTLNQLITRLIAFMGLIEESIMVEQGLLLYFIGLQLEQSMLTITKCRSLLVIKQSGQTEYEVLESLLSSHESLNIYRYSYRSYIRVEPVISLLLMDLKYPRSLTFQLGRLQKDISRLPHSQKSDALMHYEKYVFEAFSKLRLANSDQLATVKENDGNIRKDLDKLLEELSDLLFSTSQTISNTYFNHTYKQSQLVDQNFPL</sequence>
<dbReference type="AlphaFoldDB" id="A0A1M5ZKK5"/>
<evidence type="ECO:0000313" key="4">
    <source>
        <dbReference type="EMBL" id="SHI24760.1"/>
    </source>
</evidence>
<keyword evidence="6" id="KW-1185">Reference proteome</keyword>
<dbReference type="Pfam" id="PF14403">
    <property type="entry name" value="CP_ATPgrasp_2"/>
    <property type="match status" value="1"/>
</dbReference>
<evidence type="ECO:0000259" key="1">
    <source>
        <dbReference type="Pfam" id="PF04168"/>
    </source>
</evidence>
<name>A0A1M5ZKK5_9FLAO</name>
<dbReference type="EMBL" id="QOVN01000006">
    <property type="protein sequence ID" value="RXG27831.1"/>
    <property type="molecule type" value="Genomic_DNA"/>
</dbReference>
<evidence type="ECO:0000259" key="2">
    <source>
        <dbReference type="Pfam" id="PF14403"/>
    </source>
</evidence>
<dbReference type="RefSeq" id="WP_072984771.1">
    <property type="nucleotide sequence ID" value="NZ_FQXT01000006.1"/>
</dbReference>
<reference evidence="5" key="1">
    <citation type="submission" date="2016-11" db="EMBL/GenBank/DDBJ databases">
        <authorList>
            <person name="Varghese N."/>
            <person name="Submissions S."/>
        </authorList>
    </citation>
    <scope>NUCLEOTIDE SEQUENCE [LARGE SCALE GENOMIC DNA]</scope>
    <source>
        <strain evidence="5">DSM 19859</strain>
    </source>
</reference>
<proteinExistence type="predicted"/>
<organism evidence="4 5">
    <name type="scientific">Leeuwenhoekiella palythoae</name>
    <dbReference type="NCBI Taxonomy" id="573501"/>
    <lineage>
        <taxon>Bacteria</taxon>
        <taxon>Pseudomonadati</taxon>
        <taxon>Bacteroidota</taxon>
        <taxon>Flavobacteriia</taxon>
        <taxon>Flavobacteriales</taxon>
        <taxon>Flavobacteriaceae</taxon>
        <taxon>Leeuwenhoekiella</taxon>
    </lineage>
</organism>
<dbReference type="InterPro" id="IPR007296">
    <property type="entry name" value="DUF403"/>
</dbReference>
<evidence type="ECO:0000313" key="3">
    <source>
        <dbReference type="EMBL" id="RXG27831.1"/>
    </source>
</evidence>
<dbReference type="PANTHER" id="PTHR34595:SF2">
    <property type="entry name" value="BLR2978 PROTEIN"/>
    <property type="match status" value="1"/>
</dbReference>
<dbReference type="Gene3D" id="3.40.50.11290">
    <property type="match status" value="1"/>
</dbReference>
<dbReference type="SUPFAM" id="SSF56059">
    <property type="entry name" value="Glutathione synthetase ATP-binding domain-like"/>
    <property type="match status" value="1"/>
</dbReference>
<dbReference type="InterPro" id="IPR025841">
    <property type="entry name" value="CP_ATPgrasp_2"/>
</dbReference>
<accession>A0A1M5ZKK5</accession>
<evidence type="ECO:0000313" key="6">
    <source>
        <dbReference type="Proteomes" id="UP000290037"/>
    </source>
</evidence>
<protein>
    <submittedName>
        <fullName evidence="3">Circularly permuted ATP-grasp superfamily protein</fullName>
    </submittedName>
    <submittedName>
        <fullName evidence="4">Uncharacterized conserved protein, circularly permuted ATPgrasp superfamily</fullName>
    </submittedName>
</protein>
<dbReference type="OrthoDB" id="9803842at2"/>
<reference evidence="3 6" key="3">
    <citation type="submission" date="2018-07" db="EMBL/GenBank/DDBJ databases">
        <title>Leeuwenhoekiella genomics.</title>
        <authorList>
            <person name="Tahon G."/>
            <person name="Willems A."/>
        </authorList>
    </citation>
    <scope>NUCLEOTIDE SEQUENCE [LARGE SCALE GENOMIC DNA]</scope>
    <source>
        <strain evidence="3 6">LMG 24856</strain>
    </source>
</reference>
<gene>
    <name evidence="3" type="ORF">DSM01_2950</name>
    <name evidence="4" type="ORF">SAMN04487999_3197</name>
</gene>
<dbReference type="STRING" id="573501.SAMN04487999_3197"/>
<dbReference type="InterPro" id="IPR051680">
    <property type="entry name" value="ATP-dep_Glu-Cys_Ligase-2"/>
</dbReference>
<dbReference type="Gene3D" id="3.30.1490.270">
    <property type="match status" value="1"/>
</dbReference>
<feature type="domain" description="DUF403" evidence="1">
    <location>
        <begin position="509"/>
        <end position="838"/>
    </location>
</feature>
<dbReference type="Pfam" id="PF04168">
    <property type="entry name" value="Alpha-E"/>
    <property type="match status" value="1"/>
</dbReference>
<reference evidence="4" key="2">
    <citation type="submission" date="2016-11" db="EMBL/GenBank/DDBJ databases">
        <authorList>
            <person name="Jaros S."/>
            <person name="Januszkiewicz K."/>
            <person name="Wedrychowicz H."/>
        </authorList>
    </citation>
    <scope>NUCLEOTIDE SEQUENCE [LARGE SCALE GENOMIC DNA]</scope>
    <source>
        <strain evidence="4">DSM 19859</strain>
    </source>
</reference>
<dbReference type="EMBL" id="FQXT01000006">
    <property type="protein sequence ID" value="SHI24760.1"/>
    <property type="molecule type" value="Genomic_DNA"/>
</dbReference>
<dbReference type="Proteomes" id="UP000184240">
    <property type="component" value="Unassembled WGS sequence"/>
</dbReference>
<feature type="domain" description="Circularly permuted ATP-grasp type 2" evidence="2">
    <location>
        <begin position="84"/>
        <end position="460"/>
    </location>
</feature>
<dbReference type="PANTHER" id="PTHR34595">
    <property type="entry name" value="BLR5612 PROTEIN"/>
    <property type="match status" value="1"/>
</dbReference>
<dbReference type="Proteomes" id="UP000290037">
    <property type="component" value="Unassembled WGS sequence"/>
</dbReference>
<evidence type="ECO:0000313" key="5">
    <source>
        <dbReference type="Proteomes" id="UP000184240"/>
    </source>
</evidence>